<dbReference type="GO" id="GO:0002143">
    <property type="term" value="P:tRNA wobble position uridine thiolation"/>
    <property type="evidence" value="ECO:0007669"/>
    <property type="project" value="TreeGrafter"/>
</dbReference>
<dbReference type="Gene3D" id="2.40.30.10">
    <property type="entry name" value="Translation factors"/>
    <property type="match status" value="1"/>
</dbReference>
<dbReference type="AlphaFoldDB" id="A0AAF0DVC9"/>
<evidence type="ECO:0000256" key="4">
    <source>
        <dbReference type="ARBA" id="ARBA00049564"/>
    </source>
</evidence>
<dbReference type="InterPro" id="IPR014729">
    <property type="entry name" value="Rossmann-like_a/b/a_fold"/>
</dbReference>
<dbReference type="InterPro" id="IPR004506">
    <property type="entry name" value="MnmA-like"/>
</dbReference>
<reference evidence="6" key="1">
    <citation type="submission" date="2023-03" db="EMBL/GenBank/DDBJ databases">
        <title>Mating type loci evolution in Malassezia.</title>
        <authorList>
            <person name="Coelho M.A."/>
        </authorList>
    </citation>
    <scope>NUCLEOTIDE SEQUENCE</scope>
    <source>
        <strain evidence="6">CBS 14135</strain>
    </source>
</reference>
<keyword evidence="6" id="KW-0808">Transferase</keyword>
<dbReference type="CDD" id="cd01998">
    <property type="entry name" value="MnmA_TRMU-like"/>
    <property type="match status" value="1"/>
</dbReference>
<sequence length="340" mass="37133">MRRSWTACAAAVRHAAQRGAPQPRKGERVTVAMSGGVDSSVVAALLARTDVDLQAVYMRNWSTMDERGTLQAGSGGAMGCEWQREWEDVQRVCRHLGNLPVRLVDLSRAYWVDVFEPAIGQWSEGTTPNPDVTCNRAIKFGALLDQVRASSDWLATGHYARLVQRTSPDGTHTYVQRAVDPTKDQSYYLSSVPSARLAHTLFPLGALHKADVRALARQLDLPTAEKRESMGLCFVGERGAGAHAFARFLDQTHPLLQCTALETEAFMWTAEVPSIPATLLAQVRYRQAAAPCTVEPLHNGRVRVAFDEPMLAVAPGQAVALYDDDVCLGSATIAHVQNQA</sequence>
<dbReference type="Pfam" id="PF03054">
    <property type="entry name" value="tRNA_Me_trans"/>
    <property type="match status" value="1"/>
</dbReference>
<dbReference type="EC" id="2.8.1.14" evidence="3"/>
<gene>
    <name evidence="6" type="ORF">MBRA1_003113</name>
</gene>
<feature type="domain" description="tRNA-specific 2-thiouridylase MnmA-like C-terminal" evidence="5">
    <location>
        <begin position="260"/>
        <end position="333"/>
    </location>
</feature>
<accession>A0AAF0DVC9</accession>
<evidence type="ECO:0000259" key="5">
    <source>
        <dbReference type="Pfam" id="PF20258"/>
    </source>
</evidence>
<evidence type="ECO:0000313" key="6">
    <source>
        <dbReference type="EMBL" id="WFC96456.1"/>
    </source>
</evidence>
<comment type="catalytic activity">
    <reaction evidence="4">
        <text>5-taurinomethyluridine(34) in tRNA + S-sulfanyl-L-cysteinyl-[protein] + AH2 + ATP = 5-taurinomethyl-2-thiouridine(34) in tRNA + L-cysteinyl-[protein] + A + AMP + diphosphate + H(+)</text>
        <dbReference type="Rhea" id="RHEA:47040"/>
        <dbReference type="Rhea" id="RHEA-COMP:10131"/>
        <dbReference type="Rhea" id="RHEA-COMP:11726"/>
        <dbReference type="Rhea" id="RHEA-COMP:11732"/>
        <dbReference type="Rhea" id="RHEA-COMP:11733"/>
        <dbReference type="ChEBI" id="CHEBI:13193"/>
        <dbReference type="ChEBI" id="CHEBI:15378"/>
        <dbReference type="ChEBI" id="CHEBI:17499"/>
        <dbReference type="ChEBI" id="CHEBI:29950"/>
        <dbReference type="ChEBI" id="CHEBI:30616"/>
        <dbReference type="ChEBI" id="CHEBI:33019"/>
        <dbReference type="ChEBI" id="CHEBI:61963"/>
        <dbReference type="ChEBI" id="CHEBI:87171"/>
        <dbReference type="ChEBI" id="CHEBI:87172"/>
        <dbReference type="ChEBI" id="CHEBI:456215"/>
        <dbReference type="EC" id="2.8.1.14"/>
    </reaction>
</comment>
<keyword evidence="7" id="KW-1185">Reference proteome</keyword>
<dbReference type="InterPro" id="IPR046885">
    <property type="entry name" value="MnmA-like_C"/>
</dbReference>
<comment type="similarity">
    <text evidence="2">Belongs to the MnmA/TRMU family.</text>
</comment>
<protein>
    <recommendedName>
        <fullName evidence="3">tRNA-5-taurinomethyluridine 2-sulfurtransferase</fullName>
        <ecNumber evidence="3">2.8.1.14</ecNumber>
    </recommendedName>
</protein>
<dbReference type="SUPFAM" id="SSF52402">
    <property type="entry name" value="Adenine nucleotide alpha hydrolases-like"/>
    <property type="match status" value="1"/>
</dbReference>
<proteinExistence type="inferred from homology"/>
<dbReference type="Pfam" id="PF20258">
    <property type="entry name" value="tRNA_Me_trans_C"/>
    <property type="match status" value="1"/>
</dbReference>
<dbReference type="EMBL" id="CP119953">
    <property type="protein sequence ID" value="WFC96456.1"/>
    <property type="molecule type" value="Genomic_DNA"/>
</dbReference>
<dbReference type="Gene3D" id="3.40.50.620">
    <property type="entry name" value="HUPs"/>
    <property type="match status" value="1"/>
</dbReference>
<dbReference type="PANTHER" id="PTHR11933:SF5">
    <property type="entry name" value="MITOCHONDRIAL TRNA-SPECIFIC 2-THIOURIDYLASE 1"/>
    <property type="match status" value="1"/>
</dbReference>
<dbReference type="Proteomes" id="UP001216638">
    <property type="component" value="Chromosome 3"/>
</dbReference>
<dbReference type="GO" id="GO:0016740">
    <property type="term" value="F:transferase activity"/>
    <property type="evidence" value="ECO:0007669"/>
    <property type="project" value="UniProtKB-KW"/>
</dbReference>
<organism evidence="6 7">
    <name type="scientific">Malassezia brasiliensis</name>
    <dbReference type="NCBI Taxonomy" id="1821822"/>
    <lineage>
        <taxon>Eukaryota</taxon>
        <taxon>Fungi</taxon>
        <taxon>Dikarya</taxon>
        <taxon>Basidiomycota</taxon>
        <taxon>Ustilaginomycotina</taxon>
        <taxon>Malasseziomycetes</taxon>
        <taxon>Malasseziales</taxon>
        <taxon>Malasseziaceae</taxon>
        <taxon>Malassezia</taxon>
    </lineage>
</organism>
<evidence type="ECO:0000256" key="2">
    <source>
        <dbReference type="ARBA" id="ARBA00006191"/>
    </source>
</evidence>
<evidence type="ECO:0000256" key="3">
    <source>
        <dbReference type="ARBA" id="ARBA00011953"/>
    </source>
</evidence>
<evidence type="ECO:0000313" key="7">
    <source>
        <dbReference type="Proteomes" id="UP001216638"/>
    </source>
</evidence>
<evidence type="ECO:0000256" key="1">
    <source>
        <dbReference type="ARBA" id="ARBA00003986"/>
    </source>
</evidence>
<dbReference type="PANTHER" id="PTHR11933">
    <property type="entry name" value="TRNA 5-METHYLAMINOMETHYL-2-THIOURIDYLATE -METHYLTRANSFERASE"/>
    <property type="match status" value="1"/>
</dbReference>
<name>A0AAF0DVC9_9BASI</name>
<dbReference type="GO" id="GO:0005739">
    <property type="term" value="C:mitochondrion"/>
    <property type="evidence" value="ECO:0007669"/>
    <property type="project" value="TreeGrafter"/>
</dbReference>
<comment type="function">
    <text evidence="1">Catalyzes the 2-thiolation of uridine at the wobble position (U34) of mitochondrial tRNA(Lys), tRNA(Glu) and tRNA(Gln). Required for the formation of 5-taurinomethyl-2-thiouridine (tm5s2U) of mitochondrial tRNA(Lys), tRNA(Glu), and tRNA(Gln) at the wobble position. ATP is required to activate the C2 atom of the wobble base.</text>
</comment>